<proteinExistence type="predicted"/>
<sequence length="165" mass="18323">MTPKTQSFIVRSLPWTAGAVIQLAAILWTDPATAGLTFSLLIIAAGVLSLIMIRFPHLDPLEQRKHERGGLYWMLTSLMQGLGLIGLGTLFLLIGFSAYHVFFLVHPGFFSIFAIILLAGSVLGHQLEWDRFEDAEPKQFKIALLWSTPGAVFIWGIVLFTVILQ</sequence>
<evidence type="ECO:0000256" key="1">
    <source>
        <dbReference type="SAM" id="Phobius"/>
    </source>
</evidence>
<keyword evidence="3" id="KW-1185">Reference proteome</keyword>
<dbReference type="Proteomes" id="UP001595896">
    <property type="component" value="Unassembled WGS sequence"/>
</dbReference>
<dbReference type="RefSeq" id="WP_377909969.1">
    <property type="nucleotide sequence ID" value="NZ_JBHSGK010000013.1"/>
</dbReference>
<protein>
    <submittedName>
        <fullName evidence="2">Uncharacterized protein</fullName>
    </submittedName>
</protein>
<comment type="caution">
    <text evidence="2">The sequence shown here is derived from an EMBL/GenBank/DDBJ whole genome shotgun (WGS) entry which is preliminary data.</text>
</comment>
<feature type="transmembrane region" description="Helical" evidence="1">
    <location>
        <begin position="34"/>
        <end position="53"/>
    </location>
</feature>
<keyword evidence="1" id="KW-0472">Membrane</keyword>
<reference evidence="3" key="1">
    <citation type="journal article" date="2019" name="Int. J. Syst. Evol. Microbiol.">
        <title>The Global Catalogue of Microorganisms (GCM) 10K type strain sequencing project: providing services to taxonomists for standard genome sequencing and annotation.</title>
        <authorList>
            <consortium name="The Broad Institute Genomics Platform"/>
            <consortium name="The Broad Institute Genome Sequencing Center for Infectious Disease"/>
            <person name="Wu L."/>
            <person name="Ma J."/>
        </authorList>
    </citation>
    <scope>NUCLEOTIDE SEQUENCE [LARGE SCALE GENOMIC DNA]</scope>
    <source>
        <strain evidence="3">JCM 12165</strain>
    </source>
</reference>
<keyword evidence="1" id="KW-0812">Transmembrane</keyword>
<keyword evidence="1" id="KW-1133">Transmembrane helix</keyword>
<evidence type="ECO:0000313" key="3">
    <source>
        <dbReference type="Proteomes" id="UP001595896"/>
    </source>
</evidence>
<feature type="transmembrane region" description="Helical" evidence="1">
    <location>
        <begin position="102"/>
        <end position="123"/>
    </location>
</feature>
<name>A0ABV9NZ75_9BACI</name>
<accession>A0ABV9NZ75</accession>
<gene>
    <name evidence="2" type="ORF">ACFO4L_12280</name>
</gene>
<feature type="transmembrane region" description="Helical" evidence="1">
    <location>
        <begin position="73"/>
        <end position="96"/>
    </location>
</feature>
<evidence type="ECO:0000313" key="2">
    <source>
        <dbReference type="EMBL" id="MFC4737370.1"/>
    </source>
</evidence>
<organism evidence="2 3">
    <name type="scientific">Bacillus daqingensis</name>
    <dbReference type="NCBI Taxonomy" id="872396"/>
    <lineage>
        <taxon>Bacteria</taxon>
        <taxon>Bacillati</taxon>
        <taxon>Bacillota</taxon>
        <taxon>Bacilli</taxon>
        <taxon>Bacillales</taxon>
        <taxon>Bacillaceae</taxon>
        <taxon>Bacillus</taxon>
    </lineage>
</organism>
<feature type="transmembrane region" description="Helical" evidence="1">
    <location>
        <begin position="143"/>
        <end position="164"/>
    </location>
</feature>
<feature type="transmembrane region" description="Helical" evidence="1">
    <location>
        <begin position="12"/>
        <end position="28"/>
    </location>
</feature>
<dbReference type="EMBL" id="JBHSGK010000013">
    <property type="protein sequence ID" value="MFC4737370.1"/>
    <property type="molecule type" value="Genomic_DNA"/>
</dbReference>